<evidence type="ECO:0000256" key="1">
    <source>
        <dbReference type="SAM" id="MobiDB-lite"/>
    </source>
</evidence>
<dbReference type="AlphaFoldDB" id="W7EXE5"/>
<feature type="region of interest" description="Disordered" evidence="1">
    <location>
        <begin position="58"/>
        <end position="83"/>
    </location>
</feature>
<reference evidence="2 3" key="1">
    <citation type="journal article" date="2013" name="PLoS Genet.">
        <title>Comparative genome structure, secondary metabolite, and effector coding capacity across Cochliobolus pathogens.</title>
        <authorList>
            <person name="Condon B.J."/>
            <person name="Leng Y."/>
            <person name="Wu D."/>
            <person name="Bushley K.E."/>
            <person name="Ohm R.A."/>
            <person name="Otillar R."/>
            <person name="Martin J."/>
            <person name="Schackwitz W."/>
            <person name="Grimwood J."/>
            <person name="MohdZainudin N."/>
            <person name="Xue C."/>
            <person name="Wang R."/>
            <person name="Manning V.A."/>
            <person name="Dhillon B."/>
            <person name="Tu Z.J."/>
            <person name="Steffenson B.J."/>
            <person name="Salamov A."/>
            <person name="Sun H."/>
            <person name="Lowry S."/>
            <person name="LaButti K."/>
            <person name="Han J."/>
            <person name="Copeland A."/>
            <person name="Lindquist E."/>
            <person name="Barry K."/>
            <person name="Schmutz J."/>
            <person name="Baker S.E."/>
            <person name="Ciuffetti L.M."/>
            <person name="Grigoriev I.V."/>
            <person name="Zhong S."/>
            <person name="Turgeon B.G."/>
        </authorList>
    </citation>
    <scope>NUCLEOTIDE SEQUENCE [LARGE SCALE GENOMIC DNA]</scope>
    <source>
        <strain evidence="2 3">FI3</strain>
    </source>
</reference>
<evidence type="ECO:0000313" key="3">
    <source>
        <dbReference type="Proteomes" id="UP000054337"/>
    </source>
</evidence>
<keyword evidence="3" id="KW-1185">Reference proteome</keyword>
<dbReference type="HOGENOM" id="CLU_1315202_0_0_1"/>
<sequence length="209" mass="22836">MCVQCTKRSHEQKLVGGSCAPANEGAKRCEQVRAERPSRRGLSAQCEHEQIDGVIRRGGRAPHARPTLPPPTWAGSVAGGVGGRKRTRQEEWAKWARAGAGAQAPQPGKSCVSCECVCVVVSGWVDGWPQHAPRLFNSFCCQGASHQRQGSNFRVGRDLPFVIDQGRDSLIIVIYTWFRSCCCFCRFSCLGPEQRIPVPCSSPSSSSFF</sequence>
<proteinExistence type="predicted"/>
<protein>
    <submittedName>
        <fullName evidence="2">Uncharacterized protein</fullName>
    </submittedName>
</protein>
<name>W7EXE5_BIPV3</name>
<dbReference type="Proteomes" id="UP000054337">
    <property type="component" value="Unassembled WGS sequence"/>
</dbReference>
<evidence type="ECO:0000313" key="2">
    <source>
        <dbReference type="EMBL" id="EUN28682.1"/>
    </source>
</evidence>
<dbReference type="RefSeq" id="XP_014558294.1">
    <property type="nucleotide sequence ID" value="XM_014702808.1"/>
</dbReference>
<accession>W7EXE5</accession>
<dbReference type="EMBL" id="KI968718">
    <property type="protein sequence ID" value="EUN28682.1"/>
    <property type="molecule type" value="Genomic_DNA"/>
</dbReference>
<organism evidence="2 3">
    <name type="scientific">Bipolaris victoriae (strain FI3)</name>
    <name type="common">Victoria blight of oats agent</name>
    <name type="synonym">Cochliobolus victoriae</name>
    <dbReference type="NCBI Taxonomy" id="930091"/>
    <lineage>
        <taxon>Eukaryota</taxon>
        <taxon>Fungi</taxon>
        <taxon>Dikarya</taxon>
        <taxon>Ascomycota</taxon>
        <taxon>Pezizomycotina</taxon>
        <taxon>Dothideomycetes</taxon>
        <taxon>Pleosporomycetidae</taxon>
        <taxon>Pleosporales</taxon>
        <taxon>Pleosporineae</taxon>
        <taxon>Pleosporaceae</taxon>
        <taxon>Bipolaris</taxon>
    </lineage>
</organism>
<gene>
    <name evidence="2" type="ORF">COCVIDRAFT_94832</name>
</gene>
<dbReference type="GeneID" id="26259939"/>